<comment type="caution">
    <text evidence="1">The sequence shown here is derived from an EMBL/GenBank/DDBJ whole genome shotgun (WGS) entry which is preliminary data.</text>
</comment>
<evidence type="ECO:0000313" key="1">
    <source>
        <dbReference type="EMBL" id="KAK7348688.1"/>
    </source>
</evidence>
<dbReference type="EMBL" id="JAYMYR010000008">
    <property type="protein sequence ID" value="KAK7348688.1"/>
    <property type="molecule type" value="Genomic_DNA"/>
</dbReference>
<dbReference type="AlphaFoldDB" id="A0AAN9MBB6"/>
<name>A0AAN9MBB6_PHACN</name>
<protein>
    <submittedName>
        <fullName evidence="1">Uncharacterized protein</fullName>
    </submittedName>
</protein>
<keyword evidence="2" id="KW-1185">Reference proteome</keyword>
<gene>
    <name evidence="1" type="ORF">VNO80_23303</name>
</gene>
<accession>A0AAN9MBB6</accession>
<organism evidence="1 2">
    <name type="scientific">Phaseolus coccineus</name>
    <name type="common">Scarlet runner bean</name>
    <name type="synonym">Phaseolus multiflorus</name>
    <dbReference type="NCBI Taxonomy" id="3886"/>
    <lineage>
        <taxon>Eukaryota</taxon>
        <taxon>Viridiplantae</taxon>
        <taxon>Streptophyta</taxon>
        <taxon>Embryophyta</taxon>
        <taxon>Tracheophyta</taxon>
        <taxon>Spermatophyta</taxon>
        <taxon>Magnoliopsida</taxon>
        <taxon>eudicotyledons</taxon>
        <taxon>Gunneridae</taxon>
        <taxon>Pentapetalae</taxon>
        <taxon>rosids</taxon>
        <taxon>fabids</taxon>
        <taxon>Fabales</taxon>
        <taxon>Fabaceae</taxon>
        <taxon>Papilionoideae</taxon>
        <taxon>50 kb inversion clade</taxon>
        <taxon>NPAAA clade</taxon>
        <taxon>indigoferoid/millettioid clade</taxon>
        <taxon>Phaseoleae</taxon>
        <taxon>Phaseolus</taxon>
    </lineage>
</organism>
<proteinExistence type="predicted"/>
<evidence type="ECO:0000313" key="2">
    <source>
        <dbReference type="Proteomes" id="UP001374584"/>
    </source>
</evidence>
<reference evidence="1 2" key="1">
    <citation type="submission" date="2024-01" db="EMBL/GenBank/DDBJ databases">
        <title>The genomes of 5 underutilized Papilionoideae crops provide insights into root nodulation and disease resistanc.</title>
        <authorList>
            <person name="Jiang F."/>
        </authorList>
    </citation>
    <scope>NUCLEOTIDE SEQUENCE [LARGE SCALE GENOMIC DNA]</scope>
    <source>
        <strain evidence="1">JINMINGXINNONG_FW02</strain>
        <tissue evidence="1">Leaves</tissue>
    </source>
</reference>
<sequence>MSPMKCHLRPMTEWPESSTPPVECGLSANISFLDVDRGGKGDFSSRRCKVHILSQLVAPYDMPRLSFDSTPVRLSRFNWELKICDGKLLGLFNWKSGPYLVAQDPKTDLNTKAGFHFTFYNPRWFFLSLGVAVARLQGLCKGLEKRTERI</sequence>
<dbReference type="Proteomes" id="UP001374584">
    <property type="component" value="Unassembled WGS sequence"/>
</dbReference>